<evidence type="ECO:0000259" key="4">
    <source>
        <dbReference type="PROSITE" id="PS50013"/>
    </source>
</evidence>
<evidence type="ECO:0000256" key="3">
    <source>
        <dbReference type="SAM" id="MobiDB-lite"/>
    </source>
</evidence>
<feature type="compositionally biased region" description="Low complexity" evidence="3">
    <location>
        <begin position="125"/>
        <end position="148"/>
    </location>
</feature>
<comment type="caution">
    <text evidence="5">The sequence shown here is derived from an EMBL/GenBank/DDBJ whole genome shotgun (WGS) entry which is preliminary data.</text>
</comment>
<feature type="compositionally biased region" description="Low complexity" evidence="3">
    <location>
        <begin position="192"/>
        <end position="228"/>
    </location>
</feature>
<sequence>MRIPNSFHVSLLKPVIFNRFNRQITPPPAPQADSTDVFEVKEILDTKTVRGRRLFLVDWKGFGPEERSWEPEDNILDKSLLQRFLRPKKRGRPKGGVLSRVLPRSLSRIVGASVLLHVPPLLPGTSTASPVSTTNVTTPSSTATSLSSHPLNSTQPTTMMISRTSLASNMTSQLSSGTSTLSTLSTINGTSPSSNITSLSSLPSQPSSVTTTQNLTTTMTSHTSDQSTIGNSSSAATTSPRITGNSADQVINAPSVQIYMLLVLFYSTYNVLYDLYSF</sequence>
<feature type="compositionally biased region" description="Polar residues" evidence="3">
    <location>
        <begin position="229"/>
        <end position="246"/>
    </location>
</feature>
<dbReference type="SUPFAM" id="SSF54160">
    <property type="entry name" value="Chromo domain-like"/>
    <property type="match status" value="1"/>
</dbReference>
<dbReference type="InterPro" id="IPR000953">
    <property type="entry name" value="Chromo/chromo_shadow_dom"/>
</dbReference>
<dbReference type="Gene3D" id="2.40.50.40">
    <property type="match status" value="1"/>
</dbReference>
<dbReference type="GO" id="GO:0005634">
    <property type="term" value="C:nucleus"/>
    <property type="evidence" value="ECO:0007669"/>
    <property type="project" value="UniProtKB-SubCell"/>
</dbReference>
<dbReference type="PANTHER" id="PTHR22812">
    <property type="entry name" value="CHROMOBOX PROTEIN"/>
    <property type="match status" value="1"/>
</dbReference>
<keyword evidence="2" id="KW-0539">Nucleus</keyword>
<feature type="region of interest" description="Disordered" evidence="3">
    <location>
        <begin position="121"/>
        <end position="156"/>
    </location>
</feature>
<dbReference type="InterPro" id="IPR051219">
    <property type="entry name" value="Heterochromatin_chromo-domain"/>
</dbReference>
<evidence type="ECO:0000256" key="2">
    <source>
        <dbReference type="ARBA" id="ARBA00023242"/>
    </source>
</evidence>
<evidence type="ECO:0000256" key="1">
    <source>
        <dbReference type="ARBA" id="ARBA00004123"/>
    </source>
</evidence>
<evidence type="ECO:0000313" key="6">
    <source>
        <dbReference type="Proteomes" id="UP000824782"/>
    </source>
</evidence>
<dbReference type="Proteomes" id="UP000824782">
    <property type="component" value="Unassembled WGS sequence"/>
</dbReference>
<dbReference type="Pfam" id="PF00385">
    <property type="entry name" value="Chromo"/>
    <property type="match status" value="1"/>
</dbReference>
<feature type="domain" description="Chromo" evidence="4">
    <location>
        <begin position="38"/>
        <end position="96"/>
    </location>
</feature>
<evidence type="ECO:0000313" key="5">
    <source>
        <dbReference type="EMBL" id="KAG8546079.1"/>
    </source>
</evidence>
<proteinExistence type="predicted"/>
<dbReference type="EMBL" id="WNYA01001266">
    <property type="protein sequence ID" value="KAG8546079.1"/>
    <property type="molecule type" value="Genomic_DNA"/>
</dbReference>
<organism evidence="5 6">
    <name type="scientific">Engystomops pustulosus</name>
    <name type="common">Tungara frog</name>
    <name type="synonym">Physalaemus pustulosus</name>
    <dbReference type="NCBI Taxonomy" id="76066"/>
    <lineage>
        <taxon>Eukaryota</taxon>
        <taxon>Metazoa</taxon>
        <taxon>Chordata</taxon>
        <taxon>Craniata</taxon>
        <taxon>Vertebrata</taxon>
        <taxon>Euteleostomi</taxon>
        <taxon>Amphibia</taxon>
        <taxon>Batrachia</taxon>
        <taxon>Anura</taxon>
        <taxon>Neobatrachia</taxon>
        <taxon>Hyloidea</taxon>
        <taxon>Leptodactylidae</taxon>
        <taxon>Leiuperinae</taxon>
        <taxon>Engystomops</taxon>
    </lineage>
</organism>
<dbReference type="PROSITE" id="PS50013">
    <property type="entry name" value="CHROMO_2"/>
    <property type="match status" value="1"/>
</dbReference>
<name>A0AAV6Z9E3_ENGPU</name>
<feature type="region of interest" description="Disordered" evidence="3">
    <location>
        <begin position="192"/>
        <end position="246"/>
    </location>
</feature>
<keyword evidence="6" id="KW-1185">Reference proteome</keyword>
<dbReference type="CDD" id="cd00024">
    <property type="entry name" value="CD_CSD"/>
    <property type="match status" value="1"/>
</dbReference>
<comment type="subcellular location">
    <subcellularLocation>
        <location evidence="1">Nucleus</location>
    </subcellularLocation>
</comment>
<dbReference type="InterPro" id="IPR023780">
    <property type="entry name" value="Chromo_domain"/>
</dbReference>
<dbReference type="InterPro" id="IPR016197">
    <property type="entry name" value="Chromo-like_dom_sf"/>
</dbReference>
<dbReference type="AlphaFoldDB" id="A0AAV6Z9E3"/>
<protein>
    <recommendedName>
        <fullName evidence="4">Chromo domain-containing protein</fullName>
    </recommendedName>
</protein>
<gene>
    <name evidence="5" type="ORF">GDO81_019806</name>
</gene>
<reference evidence="5" key="1">
    <citation type="thesis" date="2020" institute="ProQuest LLC" country="789 East Eisenhower Parkway, Ann Arbor, MI, USA">
        <title>Comparative Genomics and Chromosome Evolution.</title>
        <authorList>
            <person name="Mudd A.B."/>
        </authorList>
    </citation>
    <scope>NUCLEOTIDE SEQUENCE</scope>
    <source>
        <strain evidence="5">237g6f4</strain>
        <tissue evidence="5">Blood</tissue>
    </source>
</reference>
<accession>A0AAV6Z9E3</accession>
<dbReference type="SMART" id="SM00298">
    <property type="entry name" value="CHROMO"/>
    <property type="match status" value="1"/>
</dbReference>